<proteinExistence type="predicted"/>
<gene>
    <name evidence="3" type="ORF">F0U60_36445</name>
</gene>
<evidence type="ECO:0000313" key="3">
    <source>
        <dbReference type="EMBL" id="WNG49000.1"/>
    </source>
</evidence>
<dbReference type="Gene3D" id="2.130.10.130">
    <property type="entry name" value="Integrin alpha, N-terminal"/>
    <property type="match status" value="4"/>
</dbReference>
<dbReference type="Pfam" id="PF01839">
    <property type="entry name" value="FG-GAP"/>
    <property type="match status" value="1"/>
</dbReference>
<dbReference type="EMBL" id="CP043494">
    <property type="protein sequence ID" value="WNG49000.1"/>
    <property type="molecule type" value="Genomic_DNA"/>
</dbReference>
<accession>A0ABY9X0T6</accession>
<keyword evidence="4" id="KW-1185">Reference proteome</keyword>
<keyword evidence="1" id="KW-0732">Signal</keyword>
<dbReference type="RefSeq" id="WP_395806670.1">
    <property type="nucleotide sequence ID" value="NZ_CP043494.1"/>
</dbReference>
<dbReference type="PANTHER" id="PTHR46580:SF2">
    <property type="entry name" value="MAM DOMAIN-CONTAINING PROTEIN"/>
    <property type="match status" value="1"/>
</dbReference>
<protein>
    <submittedName>
        <fullName evidence="3">VCBS repeat-containing protein</fullName>
    </submittedName>
</protein>
<dbReference type="InterPro" id="IPR028994">
    <property type="entry name" value="Integrin_alpha_N"/>
</dbReference>
<feature type="region of interest" description="Disordered" evidence="2">
    <location>
        <begin position="30"/>
        <end position="91"/>
    </location>
</feature>
<sequence>MSVKKVWGKWARVGLLVSAGLYTGCHSVDEADSEVARPEPLPPGDVSPETPGEPGSISDSGGEGAPPDAPPAEPEPDTGTGGGTQPPLTESDSRRAWLRASFYAGVAPRGLAVGDFNGDGSPDVAVNAAGRNFTSRYVSGTGEFLLLLNDGSGGLGTVSARRILSRGSRIAAGDAEGDGDLDVLVGTRQGARLWVGNGNGTFSEQAVTVGNGLVSSLGFWSGSSGAPLVWALGNYSRDDGTGTEAGFGLSRHLGDGRFESTSLLHESGSQLIGLLQNSLVAAVADYNEDGFADVVFDDSMSRGGQTAHVFFGDSTGRVRAGAVLPWTGVNRLYTADFNRDGHADLLTADTHFVRVYLGNGQGAFSEASSVEIAQEVSDVAVVDLGSDNLPDVVALHGAAGTVSLLRGAGEGKLAPHSQLAVGRDPSAAATADLDGNGTPELLIAEADDNAVSVYAIPTEPVQEPPVSSWCPLDSVPTDASVPSSVSPLAEVDTGGAISMAAVGDFDGDGRRDLALALPTLGARLVLNPGDGTFTTWDVLKDYPVSMLTAGDFDGDGRSDLAGALYNGSDHDVTVVWNDVAAPFENRVSLGVAYGAGGVLAADFNRDGLVDLAASFPGFCIGRAERFTNLGNGTFSAVRLKDYNYEPDDSCPSIGAPLAGDFNGDGTLDLIHTTLGINLNPTSADGSSLPGYGFVGRGLFLGISDVNGDGRVDLVQQVANNGGVRLFLGDGRGSLLAPVQCPLAAGRKTIALEDLNADGLTDVASTSADGTGLWVALGKGQGGWNPPRSYVPGAQVEWVKPVDLVGDKRPELLILLRSGRLLVFPTPAN</sequence>
<dbReference type="InterPro" id="IPR013517">
    <property type="entry name" value="FG-GAP"/>
</dbReference>
<dbReference type="PANTHER" id="PTHR46580">
    <property type="entry name" value="SENSOR KINASE-RELATED"/>
    <property type="match status" value="1"/>
</dbReference>
<dbReference type="Proteomes" id="UP001611383">
    <property type="component" value="Chromosome"/>
</dbReference>
<organism evidence="3 4">
    <name type="scientific">Archangium minus</name>
    <dbReference type="NCBI Taxonomy" id="83450"/>
    <lineage>
        <taxon>Bacteria</taxon>
        <taxon>Pseudomonadati</taxon>
        <taxon>Myxococcota</taxon>
        <taxon>Myxococcia</taxon>
        <taxon>Myxococcales</taxon>
        <taxon>Cystobacterineae</taxon>
        <taxon>Archangiaceae</taxon>
        <taxon>Archangium</taxon>
    </lineage>
</organism>
<reference evidence="3 4" key="1">
    <citation type="submission" date="2019-08" db="EMBL/GenBank/DDBJ databases">
        <title>Archangium and Cystobacter genomes.</title>
        <authorList>
            <person name="Chen I.-C.K."/>
            <person name="Wielgoss S."/>
        </authorList>
    </citation>
    <scope>NUCLEOTIDE SEQUENCE [LARGE SCALE GENOMIC DNA]</scope>
    <source>
        <strain evidence="3 4">Cbm 6</strain>
    </source>
</reference>
<dbReference type="Pfam" id="PF13517">
    <property type="entry name" value="FG-GAP_3"/>
    <property type="match status" value="3"/>
</dbReference>
<evidence type="ECO:0000313" key="4">
    <source>
        <dbReference type="Proteomes" id="UP001611383"/>
    </source>
</evidence>
<name>A0ABY9X0T6_9BACT</name>
<evidence type="ECO:0000256" key="2">
    <source>
        <dbReference type="SAM" id="MobiDB-lite"/>
    </source>
</evidence>
<evidence type="ECO:0000256" key="1">
    <source>
        <dbReference type="ARBA" id="ARBA00022729"/>
    </source>
</evidence>
<dbReference type="SUPFAM" id="SSF69318">
    <property type="entry name" value="Integrin alpha N-terminal domain"/>
    <property type="match status" value="3"/>
</dbReference>